<dbReference type="FunFam" id="3.30.300.20:FF:000004">
    <property type="entry name" value="GTPase Der"/>
    <property type="match status" value="1"/>
</dbReference>
<evidence type="ECO:0000256" key="1">
    <source>
        <dbReference type="ARBA" id="ARBA00008279"/>
    </source>
</evidence>
<dbReference type="InterPro" id="IPR031166">
    <property type="entry name" value="G_ENGA"/>
</dbReference>
<name>A0A2S9XD79_9BACT</name>
<dbReference type="InterPro" id="IPR005225">
    <property type="entry name" value="Small_GTP-bd"/>
</dbReference>
<dbReference type="PANTHER" id="PTHR43834">
    <property type="entry name" value="GTPASE DER"/>
    <property type="match status" value="1"/>
</dbReference>
<protein>
    <recommendedName>
        <fullName evidence="2 8">GTPase Der</fullName>
    </recommendedName>
    <alternativeName>
        <fullName evidence="7 8">GTP-binding protein EngA</fullName>
    </alternativeName>
</protein>
<dbReference type="GO" id="GO:0005525">
    <property type="term" value="F:GTP binding"/>
    <property type="evidence" value="ECO:0007669"/>
    <property type="project" value="UniProtKB-UniRule"/>
</dbReference>
<evidence type="ECO:0000256" key="9">
    <source>
        <dbReference type="PROSITE-ProRule" id="PRU01049"/>
    </source>
</evidence>
<dbReference type="SMART" id="SM00382">
    <property type="entry name" value="AAA"/>
    <property type="match status" value="2"/>
</dbReference>
<feature type="domain" description="EngA-type G" evidence="12">
    <location>
        <begin position="26"/>
        <end position="190"/>
    </location>
</feature>
<feature type="binding site" evidence="8">
    <location>
        <begin position="254"/>
        <end position="258"/>
    </location>
    <ligand>
        <name>GTP</name>
        <dbReference type="ChEBI" id="CHEBI:37565"/>
        <label>2</label>
    </ligand>
</feature>
<keyword evidence="6 8" id="KW-0342">GTP-binding</keyword>
<dbReference type="InterPro" id="IPR016484">
    <property type="entry name" value="GTPase_Der"/>
</dbReference>
<dbReference type="InterPro" id="IPR006073">
    <property type="entry name" value="GTP-bd"/>
</dbReference>
<dbReference type="InterPro" id="IPR032859">
    <property type="entry name" value="KH_dom-like"/>
</dbReference>
<proteinExistence type="inferred from homology"/>
<dbReference type="EMBL" id="PVNK01000268">
    <property type="protein sequence ID" value="PRP90807.1"/>
    <property type="molecule type" value="Genomic_DNA"/>
</dbReference>
<dbReference type="NCBIfam" id="TIGR03594">
    <property type="entry name" value="GTPase_EngA"/>
    <property type="match status" value="1"/>
</dbReference>
<evidence type="ECO:0000256" key="8">
    <source>
        <dbReference type="HAMAP-Rule" id="MF_00195"/>
    </source>
</evidence>
<dbReference type="CDD" id="cd01895">
    <property type="entry name" value="EngA2"/>
    <property type="match status" value="1"/>
</dbReference>
<evidence type="ECO:0000259" key="12">
    <source>
        <dbReference type="PROSITE" id="PS51712"/>
    </source>
</evidence>
<evidence type="ECO:0000256" key="3">
    <source>
        <dbReference type="ARBA" id="ARBA00022517"/>
    </source>
</evidence>
<dbReference type="Gene3D" id="3.30.300.20">
    <property type="match status" value="1"/>
</dbReference>
<comment type="caution">
    <text evidence="8">Lacks conserved residue(s) required for the propagation of feature annotation.</text>
</comment>
<dbReference type="NCBIfam" id="TIGR00231">
    <property type="entry name" value="small_GTP"/>
    <property type="match status" value="2"/>
</dbReference>
<reference evidence="13 14" key="1">
    <citation type="submission" date="2018-03" db="EMBL/GenBank/DDBJ databases">
        <title>Draft Genome Sequences of the Obligatory Marine Myxobacteria Enhygromyxa salina SWB005.</title>
        <authorList>
            <person name="Poehlein A."/>
            <person name="Moghaddam J.A."/>
            <person name="Harms H."/>
            <person name="Alanjari M."/>
            <person name="Koenig G.M."/>
            <person name="Daniel R."/>
            <person name="Schaeberle T.F."/>
        </authorList>
    </citation>
    <scope>NUCLEOTIDE SEQUENCE [LARGE SCALE GENOMIC DNA]</scope>
    <source>
        <strain evidence="13 14">SWB005</strain>
    </source>
</reference>
<dbReference type="InterPro" id="IPR003593">
    <property type="entry name" value="AAA+_ATPase"/>
</dbReference>
<dbReference type="RefSeq" id="WP_106395312.1">
    <property type="nucleotide sequence ID" value="NZ_PVNK01000268.1"/>
</dbReference>
<dbReference type="SUPFAM" id="SSF82653">
    <property type="entry name" value="Probable GTPase Der, C-terminal domain"/>
    <property type="match status" value="1"/>
</dbReference>
<comment type="similarity">
    <text evidence="1 8 9 10">Belongs to the TRAFAC class TrmE-Era-EngA-EngB-Septin-like GTPase superfamily. EngA (Der) GTPase family.</text>
</comment>
<comment type="caution">
    <text evidence="13">The sequence shown here is derived from an EMBL/GenBank/DDBJ whole genome shotgun (WGS) entry which is preliminary data.</text>
</comment>
<evidence type="ECO:0000313" key="13">
    <source>
        <dbReference type="EMBL" id="PRP90807.1"/>
    </source>
</evidence>
<dbReference type="InterPro" id="IPR027417">
    <property type="entry name" value="P-loop_NTPase"/>
</dbReference>
<comment type="subunit">
    <text evidence="8">Associates with the 50S ribosomal subunit.</text>
</comment>
<feature type="binding site" evidence="8">
    <location>
        <begin position="207"/>
        <end position="214"/>
    </location>
    <ligand>
        <name>GTP</name>
        <dbReference type="ChEBI" id="CHEBI:37565"/>
        <label>2</label>
    </ligand>
</feature>
<evidence type="ECO:0000256" key="11">
    <source>
        <dbReference type="SAM" id="MobiDB-lite"/>
    </source>
</evidence>
<evidence type="ECO:0000256" key="2">
    <source>
        <dbReference type="ARBA" id="ARBA00020953"/>
    </source>
</evidence>
<dbReference type="AlphaFoldDB" id="A0A2S9XD79"/>
<evidence type="ECO:0000256" key="6">
    <source>
        <dbReference type="ARBA" id="ARBA00023134"/>
    </source>
</evidence>
<feature type="region of interest" description="Disordered" evidence="11">
    <location>
        <begin position="1"/>
        <end position="20"/>
    </location>
</feature>
<keyword evidence="4 10" id="KW-0677">Repeat</keyword>
<dbReference type="FunFam" id="3.40.50.300:FF:000057">
    <property type="entry name" value="GTPase Der"/>
    <property type="match status" value="1"/>
</dbReference>
<dbReference type="OrthoDB" id="9805918at2"/>
<dbReference type="PRINTS" id="PR00326">
    <property type="entry name" value="GTP1OBG"/>
</dbReference>
<dbReference type="SUPFAM" id="SSF52540">
    <property type="entry name" value="P-loop containing nucleoside triphosphate hydrolases"/>
    <property type="match status" value="2"/>
</dbReference>
<dbReference type="Proteomes" id="UP000237968">
    <property type="component" value="Unassembled WGS sequence"/>
</dbReference>
<evidence type="ECO:0000256" key="5">
    <source>
        <dbReference type="ARBA" id="ARBA00022741"/>
    </source>
</evidence>
<keyword evidence="3 8" id="KW-0690">Ribosome biogenesis</keyword>
<dbReference type="CDD" id="cd01894">
    <property type="entry name" value="EngA1"/>
    <property type="match status" value="1"/>
</dbReference>
<keyword evidence="5 8" id="KW-0547">Nucleotide-binding</keyword>
<gene>
    <name evidence="8 13" type="primary">der</name>
    <name evidence="13" type="ORF">ENSA5_61270</name>
</gene>
<evidence type="ECO:0000256" key="10">
    <source>
        <dbReference type="RuleBase" id="RU004481"/>
    </source>
</evidence>
<dbReference type="HAMAP" id="MF_00195">
    <property type="entry name" value="GTPase_Der"/>
    <property type="match status" value="1"/>
</dbReference>
<feature type="binding site" evidence="8">
    <location>
        <begin position="79"/>
        <end position="83"/>
    </location>
    <ligand>
        <name>GTP</name>
        <dbReference type="ChEBI" id="CHEBI:37565"/>
        <label>1</label>
    </ligand>
</feature>
<dbReference type="Pfam" id="PF01926">
    <property type="entry name" value="MMR_HSR1"/>
    <property type="match status" value="2"/>
</dbReference>
<dbReference type="GO" id="GO:0043022">
    <property type="term" value="F:ribosome binding"/>
    <property type="evidence" value="ECO:0007669"/>
    <property type="project" value="TreeGrafter"/>
</dbReference>
<dbReference type="PROSITE" id="PS51712">
    <property type="entry name" value="G_ENGA"/>
    <property type="match status" value="1"/>
</dbReference>
<feature type="compositionally biased region" description="Acidic residues" evidence="11">
    <location>
        <begin position="1"/>
        <end position="11"/>
    </location>
</feature>
<feature type="binding site" evidence="8">
    <location>
        <begin position="32"/>
        <end position="39"/>
    </location>
    <ligand>
        <name>GTP</name>
        <dbReference type="ChEBI" id="CHEBI:37565"/>
        <label>1</label>
    </ligand>
</feature>
<organism evidence="13 14">
    <name type="scientific">Enhygromyxa salina</name>
    <dbReference type="NCBI Taxonomy" id="215803"/>
    <lineage>
        <taxon>Bacteria</taxon>
        <taxon>Pseudomonadati</taxon>
        <taxon>Myxococcota</taxon>
        <taxon>Polyangia</taxon>
        <taxon>Nannocystales</taxon>
        <taxon>Nannocystaceae</taxon>
        <taxon>Enhygromyxa</taxon>
    </lineage>
</organism>
<accession>A0A2S9XD79</accession>
<evidence type="ECO:0000313" key="14">
    <source>
        <dbReference type="Proteomes" id="UP000237968"/>
    </source>
</evidence>
<dbReference type="PIRSF" id="PIRSF006485">
    <property type="entry name" value="GTP-binding_EngA"/>
    <property type="match status" value="1"/>
</dbReference>
<dbReference type="Gene3D" id="3.40.50.300">
    <property type="entry name" value="P-loop containing nucleotide triphosphate hydrolases"/>
    <property type="match status" value="2"/>
</dbReference>
<feature type="binding site" evidence="8">
    <location>
        <begin position="142"/>
        <end position="145"/>
    </location>
    <ligand>
        <name>GTP</name>
        <dbReference type="ChEBI" id="CHEBI:37565"/>
        <label>1</label>
    </ligand>
</feature>
<dbReference type="GO" id="GO:0042254">
    <property type="term" value="P:ribosome biogenesis"/>
    <property type="evidence" value="ECO:0007669"/>
    <property type="project" value="UniProtKB-KW"/>
</dbReference>
<comment type="function">
    <text evidence="8 10">GTPase that plays an essential role in the late steps of ribosome biogenesis.</text>
</comment>
<dbReference type="Pfam" id="PF14714">
    <property type="entry name" value="KH_dom-like"/>
    <property type="match status" value="1"/>
</dbReference>
<dbReference type="PANTHER" id="PTHR43834:SF6">
    <property type="entry name" value="GTPASE DER"/>
    <property type="match status" value="1"/>
</dbReference>
<evidence type="ECO:0000256" key="4">
    <source>
        <dbReference type="ARBA" id="ARBA00022737"/>
    </source>
</evidence>
<sequence>MTESEMSEVEMPEAPNEGGPSFGSAPLVAIIGRPNVGKSTLFNRLVGRREAIVEDKPGVTRDRLYGVGSWEGRHFLLVDTGGVDPSLDTGLPGDIRSQAEVAIEEADLILFVLDALEGATTVDFEIAAHLRRSGKPVLVAANKADSDRRELAAAALHELGLGEVHPISAAHGRNVGDFCDALLERLPAATEVAPVPIPPGTRLAFIGRPNAGKSTLINTLMREQRVIVSEQPGTTRDPIYLPFKYKDRDLVLTDTAGLRRRKQVARAMEKLAAIKSIRTMERTQVVVLVIDATEGVTDQDQRLARMAFIRGKGVVVALHKWDRVTKDAKLARDRLRHTQESLAFLERPWIVKTSVVGEGRDRGEGRSFNLDELLDASVRTAAALQKRIPTAALNQELQAAVADHSPPMWRAKPVRLYFATQADSEPPLIVISANHGRCLGPDYERYLIRRIRTRWHLRGIPVRLVVRGRGRGNKDAKAKKR</sequence>
<evidence type="ECO:0000256" key="7">
    <source>
        <dbReference type="ARBA" id="ARBA00032345"/>
    </source>
</evidence>
<dbReference type="InterPro" id="IPR015946">
    <property type="entry name" value="KH_dom-like_a/b"/>
</dbReference>
<keyword evidence="14" id="KW-1185">Reference proteome</keyword>